<proteinExistence type="predicted"/>
<reference evidence="2 3" key="1">
    <citation type="submission" date="2016-11" db="EMBL/GenBank/DDBJ databases">
        <authorList>
            <person name="Varghese N."/>
            <person name="Submissions S."/>
        </authorList>
    </citation>
    <scope>NUCLEOTIDE SEQUENCE [LARGE SCALE GENOMIC DNA]</scope>
    <source>
        <strain evidence="2 3">DSM 19027</strain>
    </source>
</reference>
<evidence type="ECO:0000313" key="3">
    <source>
        <dbReference type="Proteomes" id="UP000324781"/>
    </source>
</evidence>
<accession>A0A1M6GZN8</accession>
<dbReference type="RefSeq" id="WP_149678866.1">
    <property type="nucleotide sequence ID" value="NZ_FQZP01000028.1"/>
</dbReference>
<keyword evidence="1" id="KW-0732">Signal</keyword>
<organism evidence="2 3">
    <name type="scientific">Thermoclostridium caenicola</name>
    <dbReference type="NCBI Taxonomy" id="659425"/>
    <lineage>
        <taxon>Bacteria</taxon>
        <taxon>Bacillati</taxon>
        <taxon>Bacillota</taxon>
        <taxon>Clostridia</taxon>
        <taxon>Eubacteriales</taxon>
        <taxon>Oscillospiraceae</taxon>
        <taxon>Thermoclostridium</taxon>
    </lineage>
</organism>
<dbReference type="OrthoDB" id="308958at2"/>
<feature type="chain" id="PRO_5038533024" evidence="1">
    <location>
        <begin position="23"/>
        <end position="534"/>
    </location>
</feature>
<protein>
    <submittedName>
        <fullName evidence="2">Uncharacterized protein</fullName>
    </submittedName>
</protein>
<dbReference type="Proteomes" id="UP000324781">
    <property type="component" value="Unassembled WGS sequence"/>
</dbReference>
<evidence type="ECO:0000313" key="2">
    <source>
        <dbReference type="EMBL" id="SHJ15437.1"/>
    </source>
</evidence>
<dbReference type="EMBL" id="FQZP01000028">
    <property type="protein sequence ID" value="SHJ15437.1"/>
    <property type="molecule type" value="Genomic_DNA"/>
</dbReference>
<evidence type="ECO:0000256" key="1">
    <source>
        <dbReference type="SAM" id="SignalP"/>
    </source>
</evidence>
<name>A0A1M6GZN8_9FIRM</name>
<dbReference type="AlphaFoldDB" id="A0A1M6GZN8"/>
<keyword evidence="3" id="KW-1185">Reference proteome</keyword>
<gene>
    <name evidence="2" type="ORF">SAMN05444373_10288</name>
</gene>
<feature type="signal peptide" evidence="1">
    <location>
        <begin position="1"/>
        <end position="22"/>
    </location>
</feature>
<sequence>MRFIKSAMVFAMLLCLVFSGQAAVVSEAAGEEAEGYISGVVREVNPSLGYITLYRWDGSGMSPEAQDNLTRFRTYSFAYSIPVTRDEHQAALEDVQPGDYAFIQLDEEGYVAWLSTRSYYKPIYGTIYRVNLASPVLKQDDGIYRSISVAVNVPIYQNDQLIARNQIQEGDRVRILAQIDGTNVHVQGIELLKDPKPVSAIYRGNVEYYDELNNTLALSGVQEFVNGRWEYSSFIGVRSFPYSRDYKDRPSGRISGMAYIAVQEDINGEDSIVMAAFRSKPQNEMVFTDNVLALSNTLNRLELQNTSQVIGFDAGTIAVKNGRLVDMGSLNTMDNVQLSADKPIGSSILVSQVVVSNTSKGMGSLAIYRGRIKTVDPLRSFTVESFAELSGSKWLFSNTPKTFGIDLSTTRLLENSGTGNMLTFDENFVTQSVYIVEDTGKTLLVSTAPYADVQERGRVMSLTDNGFRLREAMMYNSSKRVWTSAPNRDVNVPANAIIIKDGKTADLSAIRPGDSVRIVSNNANRDGIIIIVES</sequence>